<dbReference type="CDD" id="cd05471">
    <property type="entry name" value="pepsin_like"/>
    <property type="match status" value="1"/>
</dbReference>
<dbReference type="PANTHER" id="PTHR47966:SF75">
    <property type="entry name" value="ENDOPEPTIDASE (CTSD), PUTATIVE (AFU_ORTHOLOGUE AFUA_4G07040)-RELATED"/>
    <property type="match status" value="1"/>
</dbReference>
<evidence type="ECO:0000256" key="8">
    <source>
        <dbReference type="ARBA" id="ARBA00022801"/>
    </source>
</evidence>
<evidence type="ECO:0000256" key="2">
    <source>
        <dbReference type="ARBA" id="ARBA00007447"/>
    </source>
</evidence>
<evidence type="ECO:0000256" key="19">
    <source>
        <dbReference type="SAM" id="SignalP"/>
    </source>
</evidence>
<keyword evidence="4" id="KW-0336">GPI-anchor</keyword>
<dbReference type="GO" id="GO:0004190">
    <property type="term" value="F:aspartic-type endopeptidase activity"/>
    <property type="evidence" value="ECO:0007669"/>
    <property type="project" value="UniProtKB-KW"/>
</dbReference>
<dbReference type="OrthoDB" id="28208at2759"/>
<keyword evidence="11" id="KW-0325">Glycoprotein</keyword>
<comment type="caution">
    <text evidence="21">The sequence shown here is derived from an EMBL/GenBank/DDBJ whole genome shotgun (WGS) entry which is preliminary data.</text>
</comment>
<keyword evidence="6 19" id="KW-0732">Signal</keyword>
<evidence type="ECO:0000256" key="7">
    <source>
        <dbReference type="ARBA" id="ARBA00022750"/>
    </source>
</evidence>
<feature type="signal peptide" evidence="19">
    <location>
        <begin position="1"/>
        <end position="21"/>
    </location>
</feature>
<gene>
    <name evidence="21" type="ORF">A7C99_1231</name>
</gene>
<keyword evidence="12" id="KW-0449">Lipoprotein</keyword>
<comment type="function">
    <text evidence="13">Probable GPI-anchored aspartic-type endopeptidase which contributes to virulence.</text>
</comment>
<evidence type="ECO:0000256" key="6">
    <source>
        <dbReference type="ARBA" id="ARBA00022729"/>
    </source>
</evidence>
<dbReference type="Gene3D" id="2.40.70.10">
    <property type="entry name" value="Acid Proteases"/>
    <property type="match status" value="2"/>
</dbReference>
<organism evidence="21 22">
    <name type="scientific">Trichophyton rubrum</name>
    <name type="common">Athlete's foot fungus</name>
    <name type="synonym">Epidermophyton rubrum</name>
    <dbReference type="NCBI Taxonomy" id="5551"/>
    <lineage>
        <taxon>Eukaryota</taxon>
        <taxon>Fungi</taxon>
        <taxon>Dikarya</taxon>
        <taxon>Ascomycota</taxon>
        <taxon>Pezizomycotina</taxon>
        <taxon>Eurotiomycetes</taxon>
        <taxon>Eurotiomycetidae</taxon>
        <taxon>Onygenales</taxon>
        <taxon>Arthrodermataceae</taxon>
        <taxon>Trichophyton</taxon>
    </lineage>
</organism>
<feature type="disulfide bond" evidence="16">
    <location>
        <begin position="336"/>
        <end position="369"/>
    </location>
</feature>
<dbReference type="GO" id="GO:0006508">
    <property type="term" value="P:proteolysis"/>
    <property type="evidence" value="ECO:0007669"/>
    <property type="project" value="UniProtKB-KW"/>
</dbReference>
<evidence type="ECO:0000313" key="21">
    <source>
        <dbReference type="EMBL" id="OAL67367.1"/>
    </source>
</evidence>
<dbReference type="AlphaFoldDB" id="A0A178F7C1"/>
<dbReference type="Proteomes" id="UP000243015">
    <property type="component" value="Unassembled WGS sequence"/>
</dbReference>
<evidence type="ECO:0000256" key="11">
    <source>
        <dbReference type="ARBA" id="ARBA00023180"/>
    </source>
</evidence>
<evidence type="ECO:0000256" key="9">
    <source>
        <dbReference type="ARBA" id="ARBA00023026"/>
    </source>
</evidence>
<dbReference type="Pfam" id="PF00026">
    <property type="entry name" value="Asp"/>
    <property type="match status" value="1"/>
</dbReference>
<keyword evidence="7 17" id="KW-0064">Aspartyl protease</keyword>
<keyword evidence="5 17" id="KW-0645">Protease</keyword>
<keyword evidence="9" id="KW-0843">Virulence</keyword>
<dbReference type="FunFam" id="2.40.70.10:FF:000060">
    <property type="entry name" value="Aspartic-type endopeptidase ctsD"/>
    <property type="match status" value="1"/>
</dbReference>
<comment type="subcellular location">
    <subcellularLocation>
        <location evidence="1">Cell membrane</location>
        <topology evidence="1">Lipid-anchor</topology>
        <topology evidence="1">GPI-anchor</topology>
    </subcellularLocation>
</comment>
<evidence type="ECO:0000256" key="18">
    <source>
        <dbReference type="SAM" id="MobiDB-lite"/>
    </source>
</evidence>
<evidence type="ECO:0000256" key="15">
    <source>
        <dbReference type="PIRSR" id="PIRSR601461-1"/>
    </source>
</evidence>
<evidence type="ECO:0000256" key="12">
    <source>
        <dbReference type="ARBA" id="ARBA00023288"/>
    </source>
</evidence>
<evidence type="ECO:0000256" key="3">
    <source>
        <dbReference type="ARBA" id="ARBA00022475"/>
    </source>
</evidence>
<keyword evidence="3" id="KW-1003">Cell membrane</keyword>
<keyword evidence="16" id="KW-1015">Disulfide bond</keyword>
<dbReference type="InterPro" id="IPR001461">
    <property type="entry name" value="Aspartic_peptidase_A1"/>
</dbReference>
<dbReference type="GO" id="GO:0005886">
    <property type="term" value="C:plasma membrane"/>
    <property type="evidence" value="ECO:0007669"/>
    <property type="project" value="UniProtKB-SubCell"/>
</dbReference>
<feature type="region of interest" description="Disordered" evidence="18">
    <location>
        <begin position="411"/>
        <end position="467"/>
    </location>
</feature>
<dbReference type="PANTHER" id="PTHR47966">
    <property type="entry name" value="BETA-SITE APP-CLEAVING ENZYME, ISOFORM A-RELATED"/>
    <property type="match status" value="1"/>
</dbReference>
<dbReference type="InterPro" id="IPR001969">
    <property type="entry name" value="Aspartic_peptidase_AS"/>
</dbReference>
<evidence type="ECO:0000256" key="1">
    <source>
        <dbReference type="ARBA" id="ARBA00004609"/>
    </source>
</evidence>
<feature type="disulfide bond" evidence="16">
    <location>
        <begin position="133"/>
        <end position="138"/>
    </location>
</feature>
<keyword evidence="8 17" id="KW-0378">Hydrolase</keyword>
<feature type="active site" evidence="15">
    <location>
        <position position="302"/>
    </location>
</feature>
<feature type="active site" evidence="15">
    <location>
        <position position="120"/>
    </location>
</feature>
<dbReference type="InterPro" id="IPR033121">
    <property type="entry name" value="PEPTIDASE_A1"/>
</dbReference>
<name>A0A178F7C1_TRIRU</name>
<evidence type="ECO:0000259" key="20">
    <source>
        <dbReference type="PROSITE" id="PS51767"/>
    </source>
</evidence>
<dbReference type="PROSITE" id="PS00141">
    <property type="entry name" value="ASP_PROTEASE"/>
    <property type="match status" value="1"/>
</dbReference>
<dbReference type="PROSITE" id="PS51767">
    <property type="entry name" value="PEPTIDASE_A1"/>
    <property type="match status" value="1"/>
</dbReference>
<reference evidence="21 22" key="1">
    <citation type="submission" date="2016-05" db="EMBL/GenBank/DDBJ databases">
        <title>Genome sequencing of Trichophyton rubrum CMCC(F)T1i isolated from hair.</title>
        <authorList>
            <person name="Zhan P."/>
            <person name="Tao Y."/>
            <person name="Liu W."/>
        </authorList>
    </citation>
    <scope>NUCLEOTIDE SEQUENCE [LARGE SCALE GENOMIC DNA]</scope>
    <source>
        <strain evidence="22">CMCC(F)T1i</strain>
    </source>
</reference>
<dbReference type="VEuPathDB" id="FungiDB:TERG_07633"/>
<comment type="similarity">
    <text evidence="2 17">Belongs to the peptidase A1 family.</text>
</comment>
<evidence type="ECO:0000256" key="14">
    <source>
        <dbReference type="ARBA" id="ARBA00070306"/>
    </source>
</evidence>
<keyword evidence="10" id="KW-0472">Membrane</keyword>
<dbReference type="GO" id="GO:0098552">
    <property type="term" value="C:side of membrane"/>
    <property type="evidence" value="ECO:0007669"/>
    <property type="project" value="UniProtKB-KW"/>
</dbReference>
<dbReference type="EMBL" id="LHPM01000010">
    <property type="protein sequence ID" value="OAL67367.1"/>
    <property type="molecule type" value="Genomic_DNA"/>
</dbReference>
<feature type="compositionally biased region" description="Low complexity" evidence="18">
    <location>
        <begin position="442"/>
        <end position="467"/>
    </location>
</feature>
<evidence type="ECO:0000256" key="5">
    <source>
        <dbReference type="ARBA" id="ARBA00022670"/>
    </source>
</evidence>
<dbReference type="SUPFAM" id="SSF50630">
    <property type="entry name" value="Acid proteases"/>
    <property type="match status" value="1"/>
</dbReference>
<feature type="chain" id="PRO_5008086011" description="Probable aspartic-type endopeptidase CTSD" evidence="19">
    <location>
        <begin position="22"/>
        <end position="493"/>
    </location>
</feature>
<dbReference type="FunFam" id="2.40.70.10:FF:000085">
    <property type="entry name" value="Aspartic-type endopeptidase (CtsD), putative"/>
    <property type="match status" value="1"/>
</dbReference>
<dbReference type="InterPro" id="IPR021109">
    <property type="entry name" value="Peptidase_aspartic_dom_sf"/>
</dbReference>
<dbReference type="PRINTS" id="PR00792">
    <property type="entry name" value="PEPSIN"/>
</dbReference>
<evidence type="ECO:0000256" key="4">
    <source>
        <dbReference type="ARBA" id="ARBA00022622"/>
    </source>
</evidence>
<evidence type="ECO:0000256" key="10">
    <source>
        <dbReference type="ARBA" id="ARBA00023136"/>
    </source>
</evidence>
<evidence type="ECO:0000256" key="13">
    <source>
        <dbReference type="ARBA" id="ARBA00054722"/>
    </source>
</evidence>
<protein>
    <recommendedName>
        <fullName evidence="14">Probable aspartic-type endopeptidase CTSD</fullName>
    </recommendedName>
</protein>
<evidence type="ECO:0000313" key="22">
    <source>
        <dbReference type="Proteomes" id="UP000243015"/>
    </source>
</evidence>
<accession>A0A178F7C1</accession>
<dbReference type="InterPro" id="IPR034164">
    <property type="entry name" value="Pepsin-like_dom"/>
</dbReference>
<evidence type="ECO:0000256" key="17">
    <source>
        <dbReference type="RuleBase" id="RU000454"/>
    </source>
</evidence>
<proteinExistence type="inferred from homology"/>
<evidence type="ECO:0000256" key="16">
    <source>
        <dbReference type="PIRSR" id="PIRSR601461-2"/>
    </source>
</evidence>
<sequence length="493" mass="52600">MQFLWLCFLSAVTLQFTGTLAFYPIKLPGFAQDLVSTHGSVGRRFFTFPGLYKHAHTGFTTLNIRRGPSNYRRDNNYPAQIASSPTAPNTLGINNDGYDFSYFSEIKVGSEGQKMWMLIDTGASGTWVFGSDCTSKACGRHNTFGKEDSKTIKVTDEKWGVTYGTGKVSGVIVNDTMSFAGFELVSPFGSASTASDDFLNYPMDGILGIGPQDPSAKTPTVVQLLMQQKLLKSNVIGINLQRASEGATDGQITFGDIDKSKFSGELTYSNVVPNGYQWEIAMDDLIMGGKSLNLKGRTGIIDTGTSFLILPPADADFIHSMIPQADKGSGFYTLPCSTKVDIKLSIGGVEYTIQPDDYVGNETPTKGTCNSLIVGHQVLGPKQWLVGDVFLKNVYSVFDFDKSRVGLAARKYGGAKNPPSSTPTPDPTSNKVPFGGSPGLPAESGSGSTTTTGEASNGATSSPNSSSSVLIPTWPSLAVFFAIGSSLTLCGWS</sequence>
<feature type="domain" description="Peptidase A1" evidence="20">
    <location>
        <begin position="102"/>
        <end position="408"/>
    </location>
</feature>